<proteinExistence type="predicted"/>
<sequence length="81" mass="9975">MKKNKVYCEECEYLECRKIKTVLGEIFDDLTKPLKCHCSENCYYKSKKDWYSRYGGRIQKYFRKIPSRINKNNNCKWFLKK</sequence>
<gene>
    <name evidence="1" type="ORF">LCGC14_0825270</name>
</gene>
<evidence type="ECO:0000313" key="1">
    <source>
        <dbReference type="EMBL" id="KKN31322.1"/>
    </source>
</evidence>
<dbReference type="EMBL" id="LAZR01002339">
    <property type="protein sequence ID" value="KKN31322.1"/>
    <property type="molecule type" value="Genomic_DNA"/>
</dbReference>
<protein>
    <submittedName>
        <fullName evidence="1">Uncharacterized protein</fullName>
    </submittedName>
</protein>
<organism evidence="1">
    <name type="scientific">marine sediment metagenome</name>
    <dbReference type="NCBI Taxonomy" id="412755"/>
    <lineage>
        <taxon>unclassified sequences</taxon>
        <taxon>metagenomes</taxon>
        <taxon>ecological metagenomes</taxon>
    </lineage>
</organism>
<name>A0A0F9Q2X2_9ZZZZ</name>
<accession>A0A0F9Q2X2</accession>
<dbReference type="AlphaFoldDB" id="A0A0F9Q2X2"/>
<reference evidence="1" key="1">
    <citation type="journal article" date="2015" name="Nature">
        <title>Complex archaea that bridge the gap between prokaryotes and eukaryotes.</title>
        <authorList>
            <person name="Spang A."/>
            <person name="Saw J.H."/>
            <person name="Jorgensen S.L."/>
            <person name="Zaremba-Niedzwiedzka K."/>
            <person name="Martijn J."/>
            <person name="Lind A.E."/>
            <person name="van Eijk R."/>
            <person name="Schleper C."/>
            <person name="Guy L."/>
            <person name="Ettema T.J."/>
        </authorList>
    </citation>
    <scope>NUCLEOTIDE SEQUENCE</scope>
</reference>
<comment type="caution">
    <text evidence="1">The sequence shown here is derived from an EMBL/GenBank/DDBJ whole genome shotgun (WGS) entry which is preliminary data.</text>
</comment>